<dbReference type="InterPro" id="IPR038717">
    <property type="entry name" value="Tc1-like_DDE_dom"/>
</dbReference>
<proteinExistence type="predicted"/>
<name>A0ABW6ICC2_9CYAN</name>
<comment type="caution">
    <text evidence="2">The sequence shown here is derived from an EMBL/GenBank/DDBJ whole genome shotgun (WGS) entry which is preliminary data.</text>
</comment>
<dbReference type="RefSeq" id="WP_377962954.1">
    <property type="nucleotide sequence ID" value="NZ_JBHZOL010000036.1"/>
</dbReference>
<keyword evidence="3" id="KW-1185">Reference proteome</keyword>
<protein>
    <submittedName>
        <fullName evidence="2">Transposase</fullName>
    </submittedName>
</protein>
<dbReference type="Proteomes" id="UP001600165">
    <property type="component" value="Unassembled WGS sequence"/>
</dbReference>
<reference evidence="2 3" key="1">
    <citation type="submission" date="2024-10" db="EMBL/GenBank/DDBJ databases">
        <authorList>
            <person name="Ratan Roy A."/>
            <person name="Morales Sandoval P.H."/>
            <person name="De Los Santos Villalobos S."/>
            <person name="Chakraborty S."/>
            <person name="Mukherjee J."/>
        </authorList>
    </citation>
    <scope>NUCLEOTIDE SEQUENCE [LARGE SCALE GENOMIC DNA]</scope>
    <source>
        <strain evidence="2 3">S1</strain>
    </source>
</reference>
<dbReference type="Pfam" id="PF13358">
    <property type="entry name" value="DDE_3"/>
    <property type="match status" value="1"/>
</dbReference>
<evidence type="ECO:0000259" key="1">
    <source>
        <dbReference type="Pfam" id="PF13358"/>
    </source>
</evidence>
<evidence type="ECO:0000313" key="3">
    <source>
        <dbReference type="Proteomes" id="UP001600165"/>
    </source>
</evidence>
<feature type="domain" description="Tc1-like transposase DDE" evidence="1">
    <location>
        <begin position="9"/>
        <end position="62"/>
    </location>
</feature>
<evidence type="ECO:0000313" key="2">
    <source>
        <dbReference type="EMBL" id="MFE4105806.1"/>
    </source>
</evidence>
<gene>
    <name evidence="2" type="ORF">ACFVKH_05930</name>
</gene>
<accession>A0ABW6ICC2</accession>
<sequence length="67" mass="7584">MLGDPTASHLVYVDESGMDERDNYGYGYAPVSERFYDLKSGRRQGRINMIAGYRDRTLIVPLVVLQG</sequence>
<dbReference type="EMBL" id="JBHZOL010000036">
    <property type="protein sequence ID" value="MFE4105806.1"/>
    <property type="molecule type" value="Genomic_DNA"/>
</dbReference>
<organism evidence="2 3">
    <name type="scientific">Almyronema epifaneia S1</name>
    <dbReference type="NCBI Taxonomy" id="2991925"/>
    <lineage>
        <taxon>Bacteria</taxon>
        <taxon>Bacillati</taxon>
        <taxon>Cyanobacteriota</taxon>
        <taxon>Cyanophyceae</taxon>
        <taxon>Nodosilineales</taxon>
        <taxon>Nodosilineaceae</taxon>
        <taxon>Almyronema</taxon>
        <taxon>Almyronema epifaneia</taxon>
    </lineage>
</organism>